<feature type="compositionally biased region" description="Polar residues" evidence="12">
    <location>
        <begin position="848"/>
        <end position="885"/>
    </location>
</feature>
<dbReference type="PROSITE" id="PS01351">
    <property type="entry name" value="MAPK"/>
    <property type="match status" value="1"/>
</dbReference>
<evidence type="ECO:0000256" key="7">
    <source>
        <dbReference type="ARBA" id="ARBA00023306"/>
    </source>
</evidence>
<comment type="cofactor">
    <cofactor evidence="11">
        <name>Mg(2+)</name>
        <dbReference type="ChEBI" id="CHEBI:18420"/>
    </cofactor>
</comment>
<evidence type="ECO:0000256" key="1">
    <source>
        <dbReference type="ARBA" id="ARBA00022527"/>
    </source>
</evidence>
<dbReference type="PRINTS" id="PR01771">
    <property type="entry name" value="ERK3ERK4MAPK"/>
</dbReference>
<dbReference type="EC" id="2.7.11.24" evidence="11"/>
<keyword evidence="3 11" id="KW-0808">Transferase</keyword>
<dbReference type="Proteomes" id="UP001159427">
    <property type="component" value="Unassembled WGS sequence"/>
</dbReference>
<dbReference type="EMBL" id="CALNXI010000121">
    <property type="protein sequence ID" value="CAH3019629.1"/>
    <property type="molecule type" value="Genomic_DNA"/>
</dbReference>
<keyword evidence="4 10" id="KW-0547">Nucleotide-binding</keyword>
<evidence type="ECO:0000256" key="10">
    <source>
        <dbReference type="PROSITE-ProRule" id="PRU10141"/>
    </source>
</evidence>
<keyword evidence="1 11" id="KW-0723">Serine/threonine-protein kinase</keyword>
<name>A0ABN8LQX1_9CNID</name>
<feature type="region of interest" description="Disordered" evidence="12">
    <location>
        <begin position="414"/>
        <end position="457"/>
    </location>
</feature>
<dbReference type="InterPro" id="IPR017441">
    <property type="entry name" value="Protein_kinase_ATP_BS"/>
</dbReference>
<evidence type="ECO:0000256" key="6">
    <source>
        <dbReference type="ARBA" id="ARBA00022840"/>
    </source>
</evidence>
<dbReference type="PROSITE" id="PS50011">
    <property type="entry name" value="PROTEIN_KINASE_DOM"/>
    <property type="match status" value="1"/>
</dbReference>
<dbReference type="SUPFAM" id="SSF56112">
    <property type="entry name" value="Protein kinase-like (PK-like)"/>
    <property type="match status" value="1"/>
</dbReference>
<evidence type="ECO:0000256" key="2">
    <source>
        <dbReference type="ARBA" id="ARBA00022553"/>
    </source>
</evidence>
<evidence type="ECO:0000256" key="12">
    <source>
        <dbReference type="SAM" id="MobiDB-lite"/>
    </source>
</evidence>
<dbReference type="InterPro" id="IPR008350">
    <property type="entry name" value="MAPK_ERK3/4"/>
</dbReference>
<comment type="activity regulation">
    <text evidence="11">Activated by threonine and tyrosine phosphorylation.</text>
</comment>
<evidence type="ECO:0000313" key="14">
    <source>
        <dbReference type="EMBL" id="CAH3019629.1"/>
    </source>
</evidence>
<keyword evidence="15" id="KW-1185">Reference proteome</keyword>
<comment type="caution">
    <text evidence="14">The sequence shown here is derived from an EMBL/GenBank/DDBJ whole genome shotgun (WGS) entry which is preliminary data.</text>
</comment>
<keyword evidence="5 11" id="KW-0418">Kinase</keyword>
<comment type="catalytic activity">
    <reaction evidence="8 11">
        <text>L-threonyl-[protein] + ATP = O-phospho-L-threonyl-[protein] + ADP + H(+)</text>
        <dbReference type="Rhea" id="RHEA:46608"/>
        <dbReference type="Rhea" id="RHEA-COMP:11060"/>
        <dbReference type="Rhea" id="RHEA-COMP:11605"/>
        <dbReference type="ChEBI" id="CHEBI:15378"/>
        <dbReference type="ChEBI" id="CHEBI:30013"/>
        <dbReference type="ChEBI" id="CHEBI:30616"/>
        <dbReference type="ChEBI" id="CHEBI:61977"/>
        <dbReference type="ChEBI" id="CHEBI:456216"/>
        <dbReference type="EC" id="2.7.11.24"/>
    </reaction>
</comment>
<dbReference type="InterPro" id="IPR003527">
    <property type="entry name" value="MAP_kinase_CS"/>
</dbReference>
<reference evidence="14 15" key="1">
    <citation type="submission" date="2022-05" db="EMBL/GenBank/DDBJ databases">
        <authorList>
            <consortium name="Genoscope - CEA"/>
            <person name="William W."/>
        </authorList>
    </citation>
    <scope>NUCLEOTIDE SEQUENCE [LARGE SCALE GENOMIC DNA]</scope>
</reference>
<keyword evidence="7" id="KW-0131">Cell cycle</keyword>
<dbReference type="PROSITE" id="PS00108">
    <property type="entry name" value="PROTEIN_KINASE_ST"/>
    <property type="match status" value="1"/>
</dbReference>
<evidence type="ECO:0000256" key="9">
    <source>
        <dbReference type="ARBA" id="ARBA00048312"/>
    </source>
</evidence>
<feature type="compositionally biased region" description="Basic and acidic residues" evidence="12">
    <location>
        <begin position="437"/>
        <end position="446"/>
    </location>
</feature>
<dbReference type="SMART" id="SM00220">
    <property type="entry name" value="S_TKc"/>
    <property type="match status" value="1"/>
</dbReference>
<dbReference type="InterPro" id="IPR008271">
    <property type="entry name" value="Ser/Thr_kinase_AS"/>
</dbReference>
<feature type="binding site" evidence="10">
    <location>
        <position position="55"/>
    </location>
    <ligand>
        <name>ATP</name>
        <dbReference type="ChEBI" id="CHEBI:30616"/>
    </ligand>
</feature>
<evidence type="ECO:0000313" key="15">
    <source>
        <dbReference type="Proteomes" id="UP001159427"/>
    </source>
</evidence>
<dbReference type="InterPro" id="IPR011009">
    <property type="entry name" value="Kinase-like_dom_sf"/>
</dbReference>
<dbReference type="Pfam" id="PF00069">
    <property type="entry name" value="Pkinase"/>
    <property type="match status" value="1"/>
</dbReference>
<feature type="region of interest" description="Disordered" evidence="12">
    <location>
        <begin position="848"/>
        <end position="889"/>
    </location>
</feature>
<protein>
    <recommendedName>
        <fullName evidence="11">Mitogen-activated protein kinase</fullName>
        <ecNumber evidence="11">2.7.11.24</ecNumber>
    </recommendedName>
</protein>
<organism evidence="14 15">
    <name type="scientific">Porites evermanni</name>
    <dbReference type="NCBI Taxonomy" id="104178"/>
    <lineage>
        <taxon>Eukaryota</taxon>
        <taxon>Metazoa</taxon>
        <taxon>Cnidaria</taxon>
        <taxon>Anthozoa</taxon>
        <taxon>Hexacorallia</taxon>
        <taxon>Scleractinia</taxon>
        <taxon>Fungiina</taxon>
        <taxon>Poritidae</taxon>
        <taxon>Porites</taxon>
    </lineage>
</organism>
<dbReference type="InterPro" id="IPR050117">
    <property type="entry name" value="MAPK"/>
</dbReference>
<keyword evidence="6 10" id="KW-0067">ATP-binding</keyword>
<evidence type="ECO:0000256" key="5">
    <source>
        <dbReference type="ARBA" id="ARBA00022777"/>
    </source>
</evidence>
<evidence type="ECO:0000256" key="4">
    <source>
        <dbReference type="ARBA" id="ARBA00022741"/>
    </source>
</evidence>
<keyword evidence="11" id="KW-0460">Magnesium</keyword>
<dbReference type="Gene3D" id="1.10.510.10">
    <property type="entry name" value="Transferase(Phosphotransferase) domain 1"/>
    <property type="match status" value="1"/>
</dbReference>
<dbReference type="PANTHER" id="PTHR24055">
    <property type="entry name" value="MITOGEN-ACTIVATED PROTEIN KINASE"/>
    <property type="match status" value="1"/>
</dbReference>
<feature type="compositionally biased region" description="Basic and acidic residues" evidence="12">
    <location>
        <begin position="414"/>
        <end position="429"/>
    </location>
</feature>
<comment type="catalytic activity">
    <reaction evidence="9">
        <text>L-seryl-[protein] + ATP = O-phospho-L-seryl-[protein] + ADP + H(+)</text>
        <dbReference type="Rhea" id="RHEA:17989"/>
        <dbReference type="Rhea" id="RHEA-COMP:9863"/>
        <dbReference type="Rhea" id="RHEA-COMP:11604"/>
        <dbReference type="ChEBI" id="CHEBI:15378"/>
        <dbReference type="ChEBI" id="CHEBI:29999"/>
        <dbReference type="ChEBI" id="CHEBI:30616"/>
        <dbReference type="ChEBI" id="CHEBI:83421"/>
        <dbReference type="ChEBI" id="CHEBI:456216"/>
        <dbReference type="EC" id="2.7.11.24"/>
    </reaction>
</comment>
<accession>A0ABN8LQX1</accession>
<evidence type="ECO:0000256" key="11">
    <source>
        <dbReference type="RuleBase" id="RU361165"/>
    </source>
</evidence>
<keyword evidence="2" id="KW-0597">Phosphoprotein</keyword>
<sequence length="1141" mass="124690">MATGKRTYKIKDKNYEVKFELDTRYKLLENIGNGAYGVVCSAIDTENDSKVAIKKIPRTFDVVTTAKRTYRELKILKHFKHDNIISIKNILKPPEDLEQFNDVYVVLDLMETDLHHIIHSQQPLTEEHARYFLYQILRGLKYIHSANVLHRDLKPSNLLVNEDCELKIGDFGMARGLSSSPSEQKRVMTEYVATRWYRAPELMLSLNEYSEAIDMWSVGCIFAEMLGRKHLFPGTNYLNQLQLILSVVGTPSEEFIKRMGAERVKTYLRRLPQKQPVPLEKLYPKDMCHPDALDLLGKMLKLDPKERISVGEALSHKYLEKYHDIDDEPLCFPPFEFDFEDIPFTKDDLKARILKEIEQFHKDRVLILSPVNSSPKELQSCQVSSTLLNFSRGKDKTTSKKVSSLALADVRQKMEQTLKRKKDKAENKAKKSKVARRQSENKETESNKGTGLSDSDKQMLQRWENMRKQTKPFIHPIRKYMKELNDLKEEMLGSDLTASQPLQPQHLVGSQTQQQFQFTQFVPQNQNGNVTGLKAVKVPTQTMPNVTQTLQGGCVIAQTVAGKLVPLAPNQLLSLPQSLVANLPVSVVTGQITAASQASTSHVTVSQSTSSAGSQVKVANVNITAGNSGVVPLTLANRTVNINAKDVASVNAGAITTQMTHCAAVSTLPLLTSFANSGLSSLKDTSLPTVVPVTTSQTPSNNTQAMPSVSFTMQSTIPSVSIHKNIIVTAPTGSKPVSNFIDSTVNLMMPPQGALSVNTVANAVSAGKHQLTNASTSLSSNSVQSSTSTNFMNVPSNMPLPPSTVSTSSLATPSVNLSTQVLPSSSSYSPPSTSVRDNIPWSTIFQTSGNASRMSSQTHTAQSSSVRSTDVQFSQTSVTDTTSAPSPCPSLSLIDSTVTSSAPVDTSLDICAMADNSTAPSLMSPQSLQSILQSMLSQTDIQLLWNTMLSSPMMASPIFKQADTSNSSATTTCTATDSQPKLSPVKIGTEQFTTQPSNGNVEDAGVSQQTSVIPENIHDALSDLNVQEVQEEAGLAEEVIFSSKLSSYAKATGSGYGIGRFNINELLNDAGIIQDPLNLSSPYKDACLTLPASLPNSPSLSASLLSDWLDGKDMLPTDMDEIQKELESNSVLALFQEMDDT</sequence>
<evidence type="ECO:0000259" key="13">
    <source>
        <dbReference type="PROSITE" id="PS50011"/>
    </source>
</evidence>
<dbReference type="InterPro" id="IPR000719">
    <property type="entry name" value="Prot_kinase_dom"/>
</dbReference>
<proteinExistence type="inferred from homology"/>
<dbReference type="Gene3D" id="3.30.200.20">
    <property type="entry name" value="Phosphorylase Kinase, domain 1"/>
    <property type="match status" value="1"/>
</dbReference>
<evidence type="ECO:0000256" key="8">
    <source>
        <dbReference type="ARBA" id="ARBA00047592"/>
    </source>
</evidence>
<dbReference type="PROSITE" id="PS00107">
    <property type="entry name" value="PROTEIN_KINASE_ATP"/>
    <property type="match status" value="1"/>
</dbReference>
<gene>
    <name evidence="14" type="ORF">PEVE_00003542</name>
</gene>
<comment type="similarity">
    <text evidence="11">Belongs to the protein kinase superfamily. Ser/Thr protein kinase family. MAP kinase subfamily.</text>
</comment>
<evidence type="ECO:0000256" key="3">
    <source>
        <dbReference type="ARBA" id="ARBA00022679"/>
    </source>
</evidence>
<feature type="domain" description="Protein kinase" evidence="13">
    <location>
        <begin position="25"/>
        <end position="319"/>
    </location>
</feature>
<dbReference type="CDD" id="cd07855">
    <property type="entry name" value="STKc_ERK5"/>
    <property type="match status" value="1"/>
</dbReference>